<evidence type="ECO:0000256" key="5">
    <source>
        <dbReference type="ARBA" id="ARBA00035014"/>
    </source>
</evidence>
<keyword evidence="2" id="KW-0520">NAD</keyword>
<dbReference type="Pfam" id="PF13289">
    <property type="entry name" value="SIR2_2"/>
    <property type="match status" value="1"/>
</dbReference>
<reference evidence="10 11" key="1">
    <citation type="journal article" date="2010" name="Stand. Genomic Sci.">
        <title>Complete genome sequence of Sebaldella termitidis type strain (NCTC 11300).</title>
        <authorList>
            <person name="Harmon-Smith M."/>
            <person name="Celia L."/>
            <person name="Chertkov O."/>
            <person name="Lapidus A."/>
            <person name="Copeland A."/>
            <person name="Glavina Del Rio T."/>
            <person name="Nolan M."/>
            <person name="Lucas S."/>
            <person name="Tice H."/>
            <person name="Cheng J.F."/>
            <person name="Han C."/>
            <person name="Detter J.C."/>
            <person name="Bruce D."/>
            <person name="Goodwin L."/>
            <person name="Pitluck S."/>
            <person name="Pati A."/>
            <person name="Liolios K."/>
            <person name="Ivanova N."/>
            <person name="Mavromatis K."/>
            <person name="Mikhailova N."/>
            <person name="Chen A."/>
            <person name="Palaniappan K."/>
            <person name="Land M."/>
            <person name="Hauser L."/>
            <person name="Chang Y.J."/>
            <person name="Jeffries C.D."/>
            <person name="Brettin T."/>
            <person name="Goker M."/>
            <person name="Beck B."/>
            <person name="Bristow J."/>
            <person name="Eisen J.A."/>
            <person name="Markowitz V."/>
            <person name="Hugenholtz P."/>
            <person name="Kyrpides N.C."/>
            <person name="Klenk H.P."/>
            <person name="Chen F."/>
        </authorList>
    </citation>
    <scope>NUCLEOTIDE SEQUENCE [LARGE SCALE GENOMIC DNA]</scope>
    <source>
        <strain evidence="11">ATCC 33386 / NCTC 11300</strain>
        <plasmid evidence="11">Plasmid pSTERM01</plasmid>
    </source>
</reference>
<evidence type="ECO:0000256" key="8">
    <source>
        <dbReference type="PROSITE-ProRule" id="PRU00236"/>
    </source>
</evidence>
<name>D1AS18_SEBTE</name>
<protein>
    <recommendedName>
        <fullName evidence="6">NAD(+) hydrolase ThsA</fullName>
        <ecNumber evidence="4">3.2.2.5</ecNumber>
    </recommendedName>
</protein>
<dbReference type="HOGENOM" id="CLU_028011_0_0_0"/>
<dbReference type="InterPro" id="IPR026590">
    <property type="entry name" value="Ssirtuin_cat_dom"/>
</dbReference>
<evidence type="ECO:0000259" key="9">
    <source>
        <dbReference type="PROSITE" id="PS50305"/>
    </source>
</evidence>
<feature type="domain" description="Deacetylase sirtuin-type" evidence="9">
    <location>
        <begin position="1"/>
        <end position="276"/>
    </location>
</feature>
<dbReference type="SUPFAM" id="SSF52467">
    <property type="entry name" value="DHS-like NAD/FAD-binding domain"/>
    <property type="match status" value="1"/>
</dbReference>
<evidence type="ECO:0000256" key="6">
    <source>
        <dbReference type="ARBA" id="ARBA00035033"/>
    </source>
</evidence>
<evidence type="ECO:0000256" key="1">
    <source>
        <dbReference type="ARBA" id="ARBA00022801"/>
    </source>
</evidence>
<proteinExistence type="inferred from homology"/>
<comment type="catalytic activity">
    <reaction evidence="7">
        <text>NAD(+) + H2O = ADP-D-ribose + nicotinamide + H(+)</text>
        <dbReference type="Rhea" id="RHEA:16301"/>
        <dbReference type="ChEBI" id="CHEBI:15377"/>
        <dbReference type="ChEBI" id="CHEBI:15378"/>
        <dbReference type="ChEBI" id="CHEBI:17154"/>
        <dbReference type="ChEBI" id="CHEBI:57540"/>
        <dbReference type="ChEBI" id="CHEBI:57967"/>
        <dbReference type="EC" id="3.2.2.5"/>
    </reaction>
    <physiologicalReaction direction="left-to-right" evidence="7">
        <dbReference type="Rhea" id="RHEA:16302"/>
    </physiologicalReaction>
</comment>
<accession>D1AS18</accession>
<dbReference type="EMBL" id="CP001740">
    <property type="protein sequence ID" value="ACZ11005.1"/>
    <property type="molecule type" value="Genomic_DNA"/>
</dbReference>
<evidence type="ECO:0000313" key="10">
    <source>
        <dbReference type="EMBL" id="ACZ11005.1"/>
    </source>
</evidence>
<gene>
    <name evidence="10" type="ORF">Sterm_4173</name>
</gene>
<dbReference type="GO" id="GO:0003953">
    <property type="term" value="F:NAD+ nucleosidase activity"/>
    <property type="evidence" value="ECO:0007669"/>
    <property type="project" value="UniProtKB-EC"/>
</dbReference>
<dbReference type="AlphaFoldDB" id="D1AS18"/>
<organism evidence="10 11">
    <name type="scientific">Sebaldella termitidis (strain ATCC 33386 / NCTC 11300)</name>
    <dbReference type="NCBI Taxonomy" id="526218"/>
    <lineage>
        <taxon>Bacteria</taxon>
        <taxon>Fusobacteriati</taxon>
        <taxon>Fusobacteriota</taxon>
        <taxon>Fusobacteriia</taxon>
        <taxon>Fusobacteriales</taxon>
        <taxon>Leptotrichiaceae</taxon>
        <taxon>Sebaldella</taxon>
    </lineage>
</organism>
<evidence type="ECO:0000256" key="4">
    <source>
        <dbReference type="ARBA" id="ARBA00034327"/>
    </source>
</evidence>
<evidence type="ECO:0000256" key="7">
    <source>
        <dbReference type="ARBA" id="ARBA00047575"/>
    </source>
</evidence>
<comment type="similarity">
    <text evidence="5">Belongs to the soluble Thoeris ThsA family.</text>
</comment>
<keyword evidence="11" id="KW-1185">Reference proteome</keyword>
<dbReference type="InterPro" id="IPR041486">
    <property type="entry name" value="ThsA_STALD"/>
</dbReference>
<geneLocation type="plasmid" evidence="10 11">
    <name>pSTERM01</name>
</geneLocation>
<keyword evidence="3" id="KW-0051">Antiviral defense</keyword>
<dbReference type="RefSeq" id="WP_012863580.1">
    <property type="nucleotide sequence ID" value="NC_013518.1"/>
</dbReference>
<sequence>MDRKILKFIDKYVKEINESNAAIFLGAGFSVDSGCINWKELLEDIAEDLGLDIEKESDLISLAQYHKNTLGNRSQINQLILNSYGGKDISENHRILARLPISTFWTTNYDSLIEDSLKEIKKIPDVKYTNAHLSQTEPKRDSIIYKMHGDRNHSNDTIILKEDYEEYHVKYAPFITALNGDLITKTFLFIGFSFSDPNLNYILSRMKVDYGNDTQKTHYALMKKVAKEQNEDEGDFIYRETKQKLLIDDLRRYNIQVLEIDSYKTITNILRNIEKKINRNNVFISGSAVDYGDFKEEKSVNFIENLSKQLIRKGYNIVSGFGLGVGSYVIKGALEEIYLKSKTINDNRLLLRPFPQGIENEKSRVELWKKYRKDMISRVGISIFIFGNKIGENTEIIEASGVLEEFKIAHDNNNIIIPIGCTGGASKTIWNIINNDFESYFKNSSNKLKQLFQKFNHNYEKEDELINDIINFIDITVKK</sequence>
<keyword evidence="10" id="KW-0614">Plasmid</keyword>
<dbReference type="PROSITE" id="PS50305">
    <property type="entry name" value="SIRTUIN"/>
    <property type="match status" value="1"/>
</dbReference>
<keyword evidence="1" id="KW-0378">Hydrolase</keyword>
<evidence type="ECO:0000256" key="2">
    <source>
        <dbReference type="ARBA" id="ARBA00023027"/>
    </source>
</evidence>
<evidence type="ECO:0000313" key="11">
    <source>
        <dbReference type="Proteomes" id="UP000000845"/>
    </source>
</evidence>
<dbReference type="GO" id="GO:0051607">
    <property type="term" value="P:defense response to virus"/>
    <property type="evidence" value="ECO:0007669"/>
    <property type="project" value="UniProtKB-KW"/>
</dbReference>
<dbReference type="InterPro" id="IPR029035">
    <property type="entry name" value="DHS-like_NAD/FAD-binding_dom"/>
</dbReference>
<comment type="caution">
    <text evidence="8">Lacks conserved residue(s) required for the propagation of feature annotation.</text>
</comment>
<evidence type="ECO:0000256" key="3">
    <source>
        <dbReference type="ARBA" id="ARBA00023118"/>
    </source>
</evidence>
<dbReference type="Pfam" id="PF18185">
    <property type="entry name" value="STALD"/>
    <property type="match status" value="1"/>
</dbReference>
<dbReference type="Proteomes" id="UP000000845">
    <property type="component" value="Plasmid pSTERM01"/>
</dbReference>
<dbReference type="KEGG" id="str:Sterm_4173"/>
<dbReference type="EC" id="3.2.2.5" evidence="4"/>